<dbReference type="EC" id="4.2.3.4" evidence="7 18"/>
<feature type="binding site" evidence="18">
    <location>
        <position position="151"/>
    </location>
    <ligand>
        <name>NAD(+)</name>
        <dbReference type="ChEBI" id="CHEBI:57540"/>
    </ligand>
</feature>
<dbReference type="RefSeq" id="WP_009142293.1">
    <property type="nucleotide sequence ID" value="NZ_GL830941.1"/>
</dbReference>
<keyword evidence="22" id="KW-1185">Reference proteome</keyword>
<organism evidence="21 22">
    <name type="scientific">Succinatimonas hippei (strain DSM 22608 / JCM 16073 / KCTC 15190 / YIT 12066)</name>
    <dbReference type="NCBI Taxonomy" id="762983"/>
    <lineage>
        <taxon>Bacteria</taxon>
        <taxon>Pseudomonadati</taxon>
        <taxon>Pseudomonadota</taxon>
        <taxon>Gammaproteobacteria</taxon>
        <taxon>Aeromonadales</taxon>
        <taxon>Succinivibrionaceae</taxon>
        <taxon>Succinatimonas</taxon>
    </lineage>
</organism>
<dbReference type="Pfam" id="PF01761">
    <property type="entry name" value="DHQ_synthase"/>
    <property type="match status" value="1"/>
</dbReference>
<evidence type="ECO:0000256" key="7">
    <source>
        <dbReference type="ARBA" id="ARBA00013031"/>
    </source>
</evidence>
<evidence type="ECO:0000256" key="10">
    <source>
        <dbReference type="ARBA" id="ARBA00022605"/>
    </source>
</evidence>
<comment type="pathway">
    <text evidence="5 18">Metabolic intermediate biosynthesis; chorismate biosynthesis; chorismate from D-erythrose 4-phosphate and phosphoenolpyruvate: step 2/7.</text>
</comment>
<dbReference type="PANTHER" id="PTHR43622">
    <property type="entry name" value="3-DEHYDROQUINATE SYNTHASE"/>
    <property type="match status" value="1"/>
</dbReference>
<gene>
    <name evidence="18 21" type="primary">aroB</name>
    <name evidence="21" type="ORF">HMPREF9444_00063</name>
</gene>
<feature type="binding site" evidence="18">
    <location>
        <begin position="71"/>
        <end position="76"/>
    </location>
    <ligand>
        <name>NAD(+)</name>
        <dbReference type="ChEBI" id="CHEBI:57540"/>
    </ligand>
</feature>
<dbReference type="FunFam" id="3.40.50.1970:FF:000001">
    <property type="entry name" value="3-dehydroquinate synthase"/>
    <property type="match status" value="1"/>
</dbReference>
<keyword evidence="9 18" id="KW-0963">Cytoplasm</keyword>
<feature type="domain" description="3-dehydroquinate synthase C-terminal" evidence="20">
    <location>
        <begin position="181"/>
        <end position="325"/>
    </location>
</feature>
<sequence>MQILNVDLKERSYPIYIGEDLSYGQLCRKALPKCQDVMIVSNTTIAPLYLDKCRSSLEDEGFKVATCILPDGESYKTVDSYMQIMTALISASFGRDCALIALGGGVVGDMTGFAAATYQRGVAYVQIPTTLLAMVDSSVGGKTAINHPQGKNMIGAFYQPKAVIADINTLKTLPEKERSAGLAEVIKAGIIIDGEFFKFLEENADKLLSFDVSLLEQIVYRCCDIKAKVVALDEREGGIRALLNLGHTFGHAIEAFLGFGTWLHGEAVAAGTVIAAKVAEDKGFITKDDVKRICSLLDKAKLPIDFPKNMTGSDFMRLMRHDKKVKSGHIRYVLPTAIGKSAVFSDLSDDYVMQLLETMR</sequence>
<comment type="function">
    <text evidence="3 18">Catalyzes the conversion of 3-deoxy-D-arabino-heptulosonate 7-phosphate (DAHP) to dehydroquinate (DHQ).</text>
</comment>
<dbReference type="SUPFAM" id="SSF56796">
    <property type="entry name" value="Dehydroquinate synthase-like"/>
    <property type="match status" value="1"/>
</dbReference>
<feature type="binding site" evidence="18">
    <location>
        <begin position="169"/>
        <end position="172"/>
    </location>
    <ligand>
        <name>NAD(+)</name>
        <dbReference type="ChEBI" id="CHEBI:57540"/>
    </ligand>
</feature>
<feature type="binding site" evidence="18">
    <location>
        <begin position="129"/>
        <end position="130"/>
    </location>
    <ligand>
        <name>NAD(+)</name>
        <dbReference type="ChEBI" id="CHEBI:57540"/>
    </ligand>
</feature>
<keyword evidence="17 18" id="KW-0170">Cobalt</keyword>
<evidence type="ECO:0000256" key="9">
    <source>
        <dbReference type="ARBA" id="ARBA00022490"/>
    </source>
</evidence>
<dbReference type="PANTHER" id="PTHR43622:SF7">
    <property type="entry name" value="3-DEHYDROQUINATE SYNTHASE, CHLOROPLASTIC"/>
    <property type="match status" value="1"/>
</dbReference>
<dbReference type="PIRSF" id="PIRSF001455">
    <property type="entry name" value="DHQ_synth"/>
    <property type="match status" value="1"/>
</dbReference>
<dbReference type="GO" id="GO:0009073">
    <property type="term" value="P:aromatic amino acid family biosynthetic process"/>
    <property type="evidence" value="ECO:0007669"/>
    <property type="project" value="UniProtKB-KW"/>
</dbReference>
<keyword evidence="16 18" id="KW-0456">Lyase</keyword>
<comment type="cofactor">
    <cofactor evidence="18">
        <name>Co(2+)</name>
        <dbReference type="ChEBI" id="CHEBI:48828"/>
    </cofactor>
    <cofactor evidence="18">
        <name>Zn(2+)</name>
        <dbReference type="ChEBI" id="CHEBI:29105"/>
    </cofactor>
    <text evidence="18">Binds 1 divalent metal cation per subunit. Can use either Co(2+) or Zn(2+).</text>
</comment>
<evidence type="ECO:0000256" key="18">
    <source>
        <dbReference type="HAMAP-Rule" id="MF_00110"/>
    </source>
</evidence>
<evidence type="ECO:0000256" key="2">
    <source>
        <dbReference type="ARBA" id="ARBA00001911"/>
    </source>
</evidence>
<dbReference type="eggNOG" id="COG0337">
    <property type="taxonomic scope" value="Bacteria"/>
</dbReference>
<feature type="binding site" evidence="18">
    <location>
        <position position="142"/>
    </location>
    <ligand>
        <name>NAD(+)</name>
        <dbReference type="ChEBI" id="CHEBI:57540"/>
    </ligand>
</feature>
<dbReference type="GO" id="GO:0003856">
    <property type="term" value="F:3-dehydroquinate synthase activity"/>
    <property type="evidence" value="ECO:0007669"/>
    <property type="project" value="UniProtKB-UniRule"/>
</dbReference>
<accession>E8LHA5</accession>
<dbReference type="GO" id="GO:0009423">
    <property type="term" value="P:chorismate biosynthetic process"/>
    <property type="evidence" value="ECO:0007669"/>
    <property type="project" value="UniProtKB-UniRule"/>
</dbReference>
<dbReference type="GO" id="GO:0000166">
    <property type="term" value="F:nucleotide binding"/>
    <property type="evidence" value="ECO:0007669"/>
    <property type="project" value="UniProtKB-KW"/>
</dbReference>
<dbReference type="Proteomes" id="UP000018458">
    <property type="component" value="Unassembled WGS sequence"/>
</dbReference>
<dbReference type="InterPro" id="IPR056179">
    <property type="entry name" value="DHQS_C"/>
</dbReference>
<dbReference type="Gene3D" id="1.20.1090.10">
    <property type="entry name" value="Dehydroquinate synthase-like - alpha domain"/>
    <property type="match status" value="1"/>
</dbReference>
<dbReference type="EMBL" id="AEVO01000003">
    <property type="protein sequence ID" value="EFY08113.1"/>
    <property type="molecule type" value="Genomic_DNA"/>
</dbReference>
<feature type="binding site" evidence="18">
    <location>
        <position position="247"/>
    </location>
    <ligand>
        <name>Zn(2+)</name>
        <dbReference type="ChEBI" id="CHEBI:29105"/>
    </ligand>
</feature>
<evidence type="ECO:0000256" key="12">
    <source>
        <dbReference type="ARBA" id="ARBA00022741"/>
    </source>
</evidence>
<evidence type="ECO:0000256" key="8">
    <source>
        <dbReference type="ARBA" id="ARBA00017684"/>
    </source>
</evidence>
<keyword evidence="14 18" id="KW-0520">NAD</keyword>
<keyword evidence="10 18" id="KW-0028">Amino-acid biosynthesis</keyword>
<evidence type="ECO:0000259" key="20">
    <source>
        <dbReference type="Pfam" id="PF24621"/>
    </source>
</evidence>
<evidence type="ECO:0000256" key="6">
    <source>
        <dbReference type="ARBA" id="ARBA00005412"/>
    </source>
</evidence>
<dbReference type="GO" id="GO:0008652">
    <property type="term" value="P:amino acid biosynthetic process"/>
    <property type="evidence" value="ECO:0007669"/>
    <property type="project" value="UniProtKB-KW"/>
</dbReference>
<dbReference type="OrthoDB" id="9806583at2"/>
<evidence type="ECO:0000313" key="21">
    <source>
        <dbReference type="EMBL" id="EFY08113.1"/>
    </source>
</evidence>
<evidence type="ECO:0000256" key="13">
    <source>
        <dbReference type="ARBA" id="ARBA00022833"/>
    </source>
</evidence>
<reference evidence="21 22" key="1">
    <citation type="submission" date="2011-01" db="EMBL/GenBank/DDBJ databases">
        <authorList>
            <person name="Weinstock G."/>
            <person name="Sodergren E."/>
            <person name="Clifton S."/>
            <person name="Fulton L."/>
            <person name="Fulton B."/>
            <person name="Courtney L."/>
            <person name="Fronick C."/>
            <person name="Harrison M."/>
            <person name="Strong C."/>
            <person name="Farmer C."/>
            <person name="Delahaunty K."/>
            <person name="Markovic C."/>
            <person name="Hall O."/>
            <person name="Minx P."/>
            <person name="Tomlinson C."/>
            <person name="Mitreva M."/>
            <person name="Hou S."/>
            <person name="Chen J."/>
            <person name="Wollam A."/>
            <person name="Pepin K.H."/>
            <person name="Johnson M."/>
            <person name="Bhonagiri V."/>
            <person name="Zhang X."/>
            <person name="Suruliraj S."/>
            <person name="Warren W."/>
            <person name="Chinwalla A."/>
            <person name="Mardis E.R."/>
            <person name="Wilson R.K."/>
        </authorList>
    </citation>
    <scope>NUCLEOTIDE SEQUENCE [LARGE SCALE GENOMIC DNA]</scope>
    <source>
        <strain evidence="22">DSM 22608 / JCM 16073 / KCTC 15190 / YIT 12066</strain>
    </source>
</reference>
<dbReference type="InterPro" id="IPR030960">
    <property type="entry name" value="DHQS/DOIS_N"/>
</dbReference>
<evidence type="ECO:0000256" key="1">
    <source>
        <dbReference type="ARBA" id="ARBA00001393"/>
    </source>
</evidence>
<evidence type="ECO:0000256" key="4">
    <source>
        <dbReference type="ARBA" id="ARBA00004496"/>
    </source>
</evidence>
<name>E8LHA5_SUCHY</name>
<evidence type="ECO:0000256" key="14">
    <source>
        <dbReference type="ARBA" id="ARBA00023027"/>
    </source>
</evidence>
<comment type="similarity">
    <text evidence="6 18">Belongs to the sugar phosphate cyclases superfamily. Dehydroquinate synthase family.</text>
</comment>
<dbReference type="Gene3D" id="3.40.50.1970">
    <property type="match status" value="1"/>
</dbReference>
<keyword evidence="15 18" id="KW-0057">Aromatic amino acid biosynthesis</keyword>
<dbReference type="UniPathway" id="UPA00053">
    <property type="reaction ID" value="UER00085"/>
</dbReference>
<protein>
    <recommendedName>
        <fullName evidence="8 18">3-dehydroquinate synthase</fullName>
        <shortName evidence="18">DHQS</shortName>
        <ecNumber evidence="7 18">4.2.3.4</ecNumber>
    </recommendedName>
</protein>
<evidence type="ECO:0000256" key="15">
    <source>
        <dbReference type="ARBA" id="ARBA00023141"/>
    </source>
</evidence>
<feature type="domain" description="3-dehydroquinate synthase N-terminal" evidence="19">
    <location>
        <begin position="67"/>
        <end position="177"/>
    </location>
</feature>
<evidence type="ECO:0000256" key="17">
    <source>
        <dbReference type="ARBA" id="ARBA00023285"/>
    </source>
</evidence>
<evidence type="ECO:0000313" key="22">
    <source>
        <dbReference type="Proteomes" id="UP000018458"/>
    </source>
</evidence>
<comment type="caution">
    <text evidence="21">The sequence shown here is derived from an EMBL/GenBank/DDBJ whole genome shotgun (WGS) entry which is preliminary data.</text>
</comment>
<evidence type="ECO:0000256" key="11">
    <source>
        <dbReference type="ARBA" id="ARBA00022723"/>
    </source>
</evidence>
<evidence type="ECO:0000259" key="19">
    <source>
        <dbReference type="Pfam" id="PF01761"/>
    </source>
</evidence>
<comment type="subcellular location">
    <subcellularLocation>
        <location evidence="4 18">Cytoplasm</location>
    </subcellularLocation>
</comment>
<evidence type="ECO:0000256" key="5">
    <source>
        <dbReference type="ARBA" id="ARBA00004661"/>
    </source>
</evidence>
<dbReference type="InterPro" id="IPR050071">
    <property type="entry name" value="Dehydroquinate_synthase"/>
</dbReference>
<dbReference type="InterPro" id="IPR030963">
    <property type="entry name" value="DHQ_synth_fam"/>
</dbReference>
<dbReference type="AlphaFoldDB" id="E8LHA5"/>
<feature type="binding site" evidence="18">
    <location>
        <position position="184"/>
    </location>
    <ligand>
        <name>Zn(2+)</name>
        <dbReference type="ChEBI" id="CHEBI:29105"/>
    </ligand>
</feature>
<comment type="cofactor">
    <cofactor evidence="2 18">
        <name>NAD(+)</name>
        <dbReference type="ChEBI" id="CHEBI:57540"/>
    </cofactor>
</comment>
<dbReference type="HOGENOM" id="CLU_001201_0_2_6"/>
<dbReference type="CDD" id="cd08195">
    <property type="entry name" value="DHQS"/>
    <property type="match status" value="1"/>
</dbReference>
<evidence type="ECO:0000256" key="16">
    <source>
        <dbReference type="ARBA" id="ARBA00023239"/>
    </source>
</evidence>
<dbReference type="GO" id="GO:0005737">
    <property type="term" value="C:cytoplasm"/>
    <property type="evidence" value="ECO:0007669"/>
    <property type="project" value="UniProtKB-SubCell"/>
</dbReference>
<dbReference type="InterPro" id="IPR016037">
    <property type="entry name" value="DHQ_synth_AroB"/>
</dbReference>
<dbReference type="NCBIfam" id="TIGR01357">
    <property type="entry name" value="aroB"/>
    <property type="match status" value="1"/>
</dbReference>
<feature type="binding site" evidence="18">
    <location>
        <position position="264"/>
    </location>
    <ligand>
        <name>Zn(2+)</name>
        <dbReference type="ChEBI" id="CHEBI:29105"/>
    </ligand>
</feature>
<dbReference type="HAMAP" id="MF_00110">
    <property type="entry name" value="DHQ_synthase"/>
    <property type="match status" value="1"/>
</dbReference>
<keyword evidence="13 18" id="KW-0862">Zinc</keyword>
<keyword evidence="12 18" id="KW-0547">Nucleotide-binding</keyword>
<evidence type="ECO:0000256" key="3">
    <source>
        <dbReference type="ARBA" id="ARBA00003485"/>
    </source>
</evidence>
<comment type="catalytic activity">
    <reaction evidence="1 18">
        <text>7-phospho-2-dehydro-3-deoxy-D-arabino-heptonate = 3-dehydroquinate + phosphate</text>
        <dbReference type="Rhea" id="RHEA:21968"/>
        <dbReference type="ChEBI" id="CHEBI:32364"/>
        <dbReference type="ChEBI" id="CHEBI:43474"/>
        <dbReference type="ChEBI" id="CHEBI:58394"/>
        <dbReference type="EC" id="4.2.3.4"/>
    </reaction>
</comment>
<feature type="binding site" evidence="18">
    <location>
        <begin position="105"/>
        <end position="109"/>
    </location>
    <ligand>
        <name>NAD(+)</name>
        <dbReference type="ChEBI" id="CHEBI:57540"/>
    </ligand>
</feature>
<proteinExistence type="inferred from homology"/>
<keyword evidence="11 18" id="KW-0479">Metal-binding</keyword>
<dbReference type="STRING" id="762983.HMPREF9444_00063"/>
<dbReference type="GO" id="GO:0046872">
    <property type="term" value="F:metal ion binding"/>
    <property type="evidence" value="ECO:0007669"/>
    <property type="project" value="UniProtKB-KW"/>
</dbReference>
<dbReference type="Pfam" id="PF24621">
    <property type="entry name" value="DHQS_C"/>
    <property type="match status" value="1"/>
</dbReference>